<keyword evidence="3" id="KW-1185">Reference proteome</keyword>
<accession>A0A8T0GB86</accession>
<dbReference type="PRINTS" id="PR00111">
    <property type="entry name" value="ABHYDROLASE"/>
</dbReference>
<gene>
    <name evidence="2" type="ORF">KC19_11G054300</name>
</gene>
<evidence type="ECO:0000259" key="1">
    <source>
        <dbReference type="Pfam" id="PF00561"/>
    </source>
</evidence>
<feature type="domain" description="AB hydrolase-1" evidence="1">
    <location>
        <begin position="119"/>
        <end position="369"/>
    </location>
</feature>
<dbReference type="PRINTS" id="PR00412">
    <property type="entry name" value="EPOXHYDRLASE"/>
</dbReference>
<dbReference type="InterPro" id="IPR000639">
    <property type="entry name" value="Epox_hydrolase-like"/>
</dbReference>
<dbReference type="InterPro" id="IPR029058">
    <property type="entry name" value="AB_hydrolase_fold"/>
</dbReference>
<evidence type="ECO:0000313" key="2">
    <source>
        <dbReference type="EMBL" id="KAG0556441.1"/>
    </source>
</evidence>
<dbReference type="AlphaFoldDB" id="A0A8T0GB86"/>
<dbReference type="GO" id="GO:0003824">
    <property type="term" value="F:catalytic activity"/>
    <property type="evidence" value="ECO:0007669"/>
    <property type="project" value="InterPro"/>
</dbReference>
<dbReference type="Proteomes" id="UP000822688">
    <property type="component" value="Chromosome 11"/>
</dbReference>
<dbReference type="PANTHER" id="PTHR43689">
    <property type="entry name" value="HYDROLASE"/>
    <property type="match status" value="1"/>
</dbReference>
<dbReference type="Gene3D" id="3.40.50.1820">
    <property type="entry name" value="alpha/beta hydrolase"/>
    <property type="match status" value="1"/>
</dbReference>
<dbReference type="SUPFAM" id="SSF53474">
    <property type="entry name" value="alpha/beta-Hydrolases"/>
    <property type="match status" value="1"/>
</dbReference>
<protein>
    <recommendedName>
        <fullName evidence="1">AB hydrolase-1 domain-containing protein</fullName>
    </recommendedName>
</protein>
<proteinExistence type="predicted"/>
<organism evidence="2 3">
    <name type="scientific">Ceratodon purpureus</name>
    <name type="common">Fire moss</name>
    <name type="synonym">Dicranum purpureum</name>
    <dbReference type="NCBI Taxonomy" id="3225"/>
    <lineage>
        <taxon>Eukaryota</taxon>
        <taxon>Viridiplantae</taxon>
        <taxon>Streptophyta</taxon>
        <taxon>Embryophyta</taxon>
        <taxon>Bryophyta</taxon>
        <taxon>Bryophytina</taxon>
        <taxon>Bryopsida</taxon>
        <taxon>Dicranidae</taxon>
        <taxon>Pseudoditrichales</taxon>
        <taxon>Ditrichaceae</taxon>
        <taxon>Ceratodon</taxon>
    </lineage>
</organism>
<name>A0A8T0GB86_CERPU</name>
<evidence type="ECO:0000313" key="3">
    <source>
        <dbReference type="Proteomes" id="UP000822688"/>
    </source>
</evidence>
<dbReference type="PANTHER" id="PTHR43689:SF53">
    <property type="entry name" value="ALPHA_BETA-HYDROLASES SUPERFAMILY PROTEIN"/>
    <property type="match status" value="1"/>
</dbReference>
<reference evidence="2 3" key="1">
    <citation type="submission" date="2020-06" db="EMBL/GenBank/DDBJ databases">
        <title>WGS assembly of Ceratodon purpureus strain R40.</title>
        <authorList>
            <person name="Carey S.B."/>
            <person name="Jenkins J."/>
            <person name="Shu S."/>
            <person name="Lovell J.T."/>
            <person name="Sreedasyam A."/>
            <person name="Maumus F."/>
            <person name="Tiley G.P."/>
            <person name="Fernandez-Pozo N."/>
            <person name="Barry K."/>
            <person name="Chen C."/>
            <person name="Wang M."/>
            <person name="Lipzen A."/>
            <person name="Daum C."/>
            <person name="Saski C.A."/>
            <person name="Payton A.C."/>
            <person name="Mcbreen J.C."/>
            <person name="Conrad R.E."/>
            <person name="Kollar L.M."/>
            <person name="Olsson S."/>
            <person name="Huttunen S."/>
            <person name="Landis J.B."/>
            <person name="Wickett N.J."/>
            <person name="Johnson M.G."/>
            <person name="Rensing S.A."/>
            <person name="Grimwood J."/>
            <person name="Schmutz J."/>
            <person name="Mcdaniel S.F."/>
        </authorList>
    </citation>
    <scope>NUCLEOTIDE SEQUENCE [LARGE SCALE GENOMIC DNA]</scope>
    <source>
        <strain evidence="2 3">R40</strain>
    </source>
</reference>
<sequence>MITMAVANCRWQAPWLSPISSSPSTSTSCTHVELPVTRAGLVTRGVQVGGGCGSGSNGRRRRQQWRVSAELSASSAGQAVDLSDSVPALEPAKSSDVETRIWKWREYDIRYQCAGDSGPAVVLIHGFGANCDHWRKNIPTLAKSHRVYAIDLLGYGFSSKPSPRNMPPNTLYTFETWGSQILDFLSDVVHDRAFLICNSVGGIVGLEAALLDPEKVRGLMLINVSLRMLHIKKQQWYVRPFVKALQTVLRTTTLGQQFFASVAKPEAVKKILCECYHDDSAVTDELVDKILTPGLQPGAVDVFLDFICYSGGPLPEEMLPRVKVPVVIAWGEKDPWEPIAQGKAYGEFDTVEDFIVLPNVGHCPQDEAPQLVNPLVEKFVARHSGD</sequence>
<dbReference type="Pfam" id="PF00561">
    <property type="entry name" value="Abhydrolase_1"/>
    <property type="match status" value="1"/>
</dbReference>
<comment type="caution">
    <text evidence="2">The sequence shown here is derived from an EMBL/GenBank/DDBJ whole genome shotgun (WGS) entry which is preliminary data.</text>
</comment>
<dbReference type="InterPro" id="IPR000073">
    <property type="entry name" value="AB_hydrolase_1"/>
</dbReference>
<dbReference type="EMBL" id="CM026432">
    <property type="protein sequence ID" value="KAG0556441.1"/>
    <property type="molecule type" value="Genomic_DNA"/>
</dbReference>